<accession>A0A401PPV7</accession>
<dbReference type="STRING" id="75743.A0A401PPV7"/>
<proteinExistence type="predicted"/>
<dbReference type="EMBL" id="BFAA01011132">
    <property type="protein sequence ID" value="GCB75138.1"/>
    <property type="molecule type" value="Genomic_DNA"/>
</dbReference>
<gene>
    <name evidence="2" type="ORF">scyTo_0017299</name>
</gene>
<sequence>MEKRNLRLEVTDDLDERRLIRSTICELRRKELKGMEEALSSKRFRSERTNERLENKENQFRSHRQEEDQKESLNILSGKLESINDIDELTILVSRIISLKEVFMIYAAFHFS</sequence>
<feature type="region of interest" description="Disordered" evidence="1">
    <location>
        <begin position="40"/>
        <end position="71"/>
    </location>
</feature>
<dbReference type="Proteomes" id="UP000288216">
    <property type="component" value="Unassembled WGS sequence"/>
</dbReference>
<protein>
    <submittedName>
        <fullName evidence="2">Uncharacterized protein</fullName>
    </submittedName>
</protein>
<keyword evidence="3" id="KW-1185">Reference proteome</keyword>
<dbReference type="AlphaFoldDB" id="A0A401PPV7"/>
<organism evidence="2 3">
    <name type="scientific">Scyliorhinus torazame</name>
    <name type="common">Cloudy catshark</name>
    <name type="synonym">Catulus torazame</name>
    <dbReference type="NCBI Taxonomy" id="75743"/>
    <lineage>
        <taxon>Eukaryota</taxon>
        <taxon>Metazoa</taxon>
        <taxon>Chordata</taxon>
        <taxon>Craniata</taxon>
        <taxon>Vertebrata</taxon>
        <taxon>Chondrichthyes</taxon>
        <taxon>Elasmobranchii</taxon>
        <taxon>Galeomorphii</taxon>
        <taxon>Galeoidea</taxon>
        <taxon>Carcharhiniformes</taxon>
        <taxon>Scyliorhinidae</taxon>
        <taxon>Scyliorhinus</taxon>
    </lineage>
</organism>
<evidence type="ECO:0000256" key="1">
    <source>
        <dbReference type="SAM" id="MobiDB-lite"/>
    </source>
</evidence>
<name>A0A401PPV7_SCYTO</name>
<evidence type="ECO:0000313" key="2">
    <source>
        <dbReference type="EMBL" id="GCB75138.1"/>
    </source>
</evidence>
<dbReference type="OrthoDB" id="8936296at2759"/>
<evidence type="ECO:0000313" key="3">
    <source>
        <dbReference type="Proteomes" id="UP000288216"/>
    </source>
</evidence>
<reference evidence="2 3" key="1">
    <citation type="journal article" date="2018" name="Nat. Ecol. Evol.">
        <title>Shark genomes provide insights into elasmobranch evolution and the origin of vertebrates.</title>
        <authorList>
            <person name="Hara Y"/>
            <person name="Yamaguchi K"/>
            <person name="Onimaru K"/>
            <person name="Kadota M"/>
            <person name="Koyanagi M"/>
            <person name="Keeley SD"/>
            <person name="Tatsumi K"/>
            <person name="Tanaka K"/>
            <person name="Motone F"/>
            <person name="Kageyama Y"/>
            <person name="Nozu R"/>
            <person name="Adachi N"/>
            <person name="Nishimura O"/>
            <person name="Nakagawa R"/>
            <person name="Tanegashima C"/>
            <person name="Kiyatake I"/>
            <person name="Matsumoto R"/>
            <person name="Murakumo K"/>
            <person name="Nishida K"/>
            <person name="Terakita A"/>
            <person name="Kuratani S"/>
            <person name="Sato K"/>
            <person name="Hyodo S Kuraku.S."/>
        </authorList>
    </citation>
    <scope>NUCLEOTIDE SEQUENCE [LARGE SCALE GENOMIC DNA]</scope>
</reference>
<comment type="caution">
    <text evidence="2">The sequence shown here is derived from an EMBL/GenBank/DDBJ whole genome shotgun (WGS) entry which is preliminary data.</text>
</comment>